<comment type="caution">
    <text evidence="17">The sequence shown here is derived from an EMBL/GenBank/DDBJ whole genome shotgun (WGS) entry which is preliminary data.</text>
</comment>
<evidence type="ECO:0000256" key="5">
    <source>
        <dbReference type="ARBA" id="ARBA00022519"/>
    </source>
</evidence>
<evidence type="ECO:0000259" key="16">
    <source>
        <dbReference type="Pfam" id="PF22776"/>
    </source>
</evidence>
<keyword evidence="10 13" id="KW-1133">Transmembrane helix</keyword>
<feature type="transmembrane region" description="Helical" evidence="13">
    <location>
        <begin position="197"/>
        <end position="222"/>
    </location>
</feature>
<evidence type="ECO:0000256" key="3">
    <source>
        <dbReference type="ARBA" id="ARBA00022448"/>
    </source>
</evidence>
<comment type="catalytic activity">
    <reaction evidence="13">
        <text>K(+)(in) + H(+)(in) = K(+)(out) + H(+)(out)</text>
        <dbReference type="Rhea" id="RHEA:28490"/>
        <dbReference type="ChEBI" id="CHEBI:15378"/>
        <dbReference type="ChEBI" id="CHEBI:29103"/>
    </reaction>
</comment>
<evidence type="ECO:0000256" key="12">
    <source>
        <dbReference type="ARBA" id="ARBA00023136"/>
    </source>
</evidence>
<keyword evidence="4 13" id="KW-1003">Cell membrane</keyword>
<feature type="transmembrane region" description="Helical" evidence="13">
    <location>
        <begin position="365"/>
        <end position="390"/>
    </location>
</feature>
<keyword evidence="18" id="KW-1185">Reference proteome</keyword>
<dbReference type="InterPro" id="IPR053952">
    <property type="entry name" value="K_trans_C"/>
</dbReference>
<dbReference type="PANTHER" id="PTHR30540">
    <property type="entry name" value="OSMOTIC STRESS POTASSIUM TRANSPORTER"/>
    <property type="match status" value="1"/>
</dbReference>
<evidence type="ECO:0000256" key="8">
    <source>
        <dbReference type="ARBA" id="ARBA00022847"/>
    </source>
</evidence>
<keyword evidence="3 13" id="KW-0813">Transport</keyword>
<feature type="transmembrane region" description="Helical" evidence="13">
    <location>
        <begin position="242"/>
        <end position="261"/>
    </location>
</feature>
<evidence type="ECO:0000256" key="13">
    <source>
        <dbReference type="HAMAP-Rule" id="MF_01522"/>
    </source>
</evidence>
<evidence type="ECO:0000256" key="11">
    <source>
        <dbReference type="ARBA" id="ARBA00023065"/>
    </source>
</evidence>
<feature type="transmembrane region" description="Helical" evidence="13">
    <location>
        <begin position="428"/>
        <end position="445"/>
    </location>
</feature>
<feature type="compositionally biased region" description="Low complexity" evidence="14">
    <location>
        <begin position="1"/>
        <end position="10"/>
    </location>
</feature>
<feature type="transmembrane region" description="Helical" evidence="13">
    <location>
        <begin position="130"/>
        <end position="154"/>
    </location>
</feature>
<evidence type="ECO:0000259" key="15">
    <source>
        <dbReference type="Pfam" id="PF02705"/>
    </source>
</evidence>
<dbReference type="InterPro" id="IPR003855">
    <property type="entry name" value="K+_transporter"/>
</dbReference>
<feature type="domain" description="K+ potassium transporter integral membrane" evidence="15">
    <location>
        <begin position="39"/>
        <end position="496"/>
    </location>
</feature>
<evidence type="ECO:0000256" key="9">
    <source>
        <dbReference type="ARBA" id="ARBA00022958"/>
    </source>
</evidence>
<evidence type="ECO:0000256" key="4">
    <source>
        <dbReference type="ARBA" id="ARBA00022475"/>
    </source>
</evidence>
<dbReference type="InterPro" id="IPR023051">
    <property type="entry name" value="Kup"/>
</dbReference>
<evidence type="ECO:0000313" key="18">
    <source>
        <dbReference type="Proteomes" id="UP001160625"/>
    </source>
</evidence>
<feature type="transmembrane region" description="Helical" evidence="13">
    <location>
        <begin position="75"/>
        <end position="95"/>
    </location>
</feature>
<keyword evidence="8 13" id="KW-0769">Symport</keyword>
<proteinExistence type="inferred from homology"/>
<dbReference type="PANTHER" id="PTHR30540:SF79">
    <property type="entry name" value="LOW AFFINITY POTASSIUM TRANSPORT SYSTEM PROTEIN KUP"/>
    <property type="match status" value="1"/>
</dbReference>
<comment type="similarity">
    <text evidence="2 13">Belongs to the HAK/KUP transporter (TC 2.A.72) family.</text>
</comment>
<evidence type="ECO:0000256" key="1">
    <source>
        <dbReference type="ARBA" id="ARBA00004141"/>
    </source>
</evidence>
<sequence>MNDPQAQAPDPAMPPKPGDQSLIPQEHQPHAGESLLKLSIGAIGVVFGDIGTSPIYAFRETFAGHHKLLPDAPHVMGVLSLIFWSMMVVVTLKYVSIIMRADNKGEGGSLALLALVSRSLKGEKRWTKGLVLLGVFATALFFGDSMITPAISVLSAVEGLTVVESGMGEFVIPIAIGILIGLFMLQARGTARIGVLFGPIMLLYFAVLAVLGLVNLVAMPGVLWSLNPMHALAFFAHEPLRAFLAMGSVVLAVTGAEALYADMGHFGRQPIRLSWLVFVLPALMLNYLGQGAMILSATPADAMEIIKSPFFLLAPDEFRLPLVILATMATVIASQAVISGAFSVTQQAIQLGFIPRLRITHTSAAAAGQIYIPVINWTLMVMVILLVLGFKTSTNLAAAYGIAVTGAMLIDTLLLATLLFSLWKWNKAGAGVLILLFLLVDLAYFSANLTKVPDGGWFPLLIGFIAFTLLTTWAKGRELMLKRLNEVAMPVQVFVKSAANSAERVPGTAVFMTTARDGVPHALLHNLKHNKVLHERVILLTVRIEDVPYVSQAYRTQVKEFGQGFYRMVVHYGFMQEPDVPAALSNVQGIGAPLRMMDTSFFLARQTLIASSRPGMWVWREKLFAWMLRNAESAMEFFKLPSNRVVELGSQVEI</sequence>
<organism evidence="17 18">
    <name type="scientific">Sphingomonas oryzagri</name>
    <dbReference type="NCBI Taxonomy" id="3042314"/>
    <lineage>
        <taxon>Bacteria</taxon>
        <taxon>Pseudomonadati</taxon>
        <taxon>Pseudomonadota</taxon>
        <taxon>Alphaproteobacteria</taxon>
        <taxon>Sphingomonadales</taxon>
        <taxon>Sphingomonadaceae</taxon>
        <taxon>Sphingomonas</taxon>
    </lineage>
</organism>
<keyword evidence="9 13" id="KW-0630">Potassium</keyword>
<feature type="transmembrane region" description="Helical" evidence="13">
    <location>
        <begin position="273"/>
        <end position="298"/>
    </location>
</feature>
<keyword evidence="11 13" id="KW-0406">Ion transport</keyword>
<keyword evidence="5" id="KW-0997">Cell inner membrane</keyword>
<dbReference type="Pfam" id="PF22776">
    <property type="entry name" value="K_trans_C"/>
    <property type="match status" value="1"/>
</dbReference>
<feature type="region of interest" description="Disordered" evidence="14">
    <location>
        <begin position="1"/>
        <end position="26"/>
    </location>
</feature>
<evidence type="ECO:0000256" key="14">
    <source>
        <dbReference type="SAM" id="MobiDB-lite"/>
    </source>
</evidence>
<keyword evidence="6 13" id="KW-0633">Potassium transport</keyword>
<protein>
    <recommendedName>
        <fullName evidence="13">Probable potassium transport system protein Kup</fullName>
    </recommendedName>
</protein>
<evidence type="ECO:0000256" key="10">
    <source>
        <dbReference type="ARBA" id="ARBA00022989"/>
    </source>
</evidence>
<feature type="transmembrane region" description="Helical" evidence="13">
    <location>
        <begin position="166"/>
        <end position="185"/>
    </location>
</feature>
<keyword evidence="7 13" id="KW-0812">Transmembrane</keyword>
<dbReference type="EMBL" id="JARYGZ010000001">
    <property type="protein sequence ID" value="MDH7637906.1"/>
    <property type="molecule type" value="Genomic_DNA"/>
</dbReference>
<dbReference type="Proteomes" id="UP001160625">
    <property type="component" value="Unassembled WGS sequence"/>
</dbReference>
<evidence type="ECO:0000256" key="6">
    <source>
        <dbReference type="ARBA" id="ARBA00022538"/>
    </source>
</evidence>
<feature type="transmembrane region" description="Helical" evidence="13">
    <location>
        <begin position="396"/>
        <end position="421"/>
    </location>
</feature>
<gene>
    <name evidence="13" type="primary">kup</name>
    <name evidence="17" type="ORF">QGN17_04110</name>
</gene>
<accession>A0ABT6MY02</accession>
<evidence type="ECO:0000256" key="7">
    <source>
        <dbReference type="ARBA" id="ARBA00022692"/>
    </source>
</evidence>
<dbReference type="Pfam" id="PF02705">
    <property type="entry name" value="K_trans"/>
    <property type="match status" value="1"/>
</dbReference>
<feature type="transmembrane region" description="Helical" evidence="13">
    <location>
        <begin position="457"/>
        <end position="474"/>
    </location>
</feature>
<comment type="function">
    <text evidence="13">Transport of potassium into the cell. Likely operates as a K(+):H(+) symporter.</text>
</comment>
<dbReference type="InterPro" id="IPR053951">
    <property type="entry name" value="K_trans_N"/>
</dbReference>
<feature type="transmembrane region" description="Helical" evidence="13">
    <location>
        <begin position="318"/>
        <end position="344"/>
    </location>
</feature>
<comment type="subcellular location">
    <subcellularLocation>
        <location evidence="13">Cell membrane</location>
        <topology evidence="13">Multi-pass membrane protein</topology>
    </subcellularLocation>
    <subcellularLocation>
        <location evidence="1">Membrane</location>
        <topology evidence="1">Multi-pass membrane protein</topology>
    </subcellularLocation>
</comment>
<name>A0ABT6MY02_9SPHN</name>
<feature type="domain" description="K+ potassium transporter C-terminal" evidence="16">
    <location>
        <begin position="506"/>
        <end position="654"/>
    </location>
</feature>
<keyword evidence="12 13" id="KW-0472">Membrane</keyword>
<reference evidence="17" key="1">
    <citation type="submission" date="2023-04" db="EMBL/GenBank/DDBJ databases">
        <title>Sphingomonas sp. MAHUQ-71 isolated from rice field.</title>
        <authorList>
            <person name="Huq M.A."/>
        </authorList>
    </citation>
    <scope>NUCLEOTIDE SEQUENCE</scope>
    <source>
        <strain evidence="17">MAHUQ-71</strain>
    </source>
</reference>
<dbReference type="HAMAP" id="MF_01522">
    <property type="entry name" value="Kup"/>
    <property type="match status" value="1"/>
</dbReference>
<evidence type="ECO:0000313" key="17">
    <source>
        <dbReference type="EMBL" id="MDH7637906.1"/>
    </source>
</evidence>
<evidence type="ECO:0000256" key="2">
    <source>
        <dbReference type="ARBA" id="ARBA00007019"/>
    </source>
</evidence>